<dbReference type="Pfam" id="PF01872">
    <property type="entry name" value="RibD_C"/>
    <property type="match status" value="1"/>
</dbReference>
<gene>
    <name evidence="2" type="ORF">QTH91_03235</name>
</gene>
<protein>
    <submittedName>
        <fullName evidence="2">Dihydrofolate reductase family protein</fullName>
    </submittedName>
</protein>
<evidence type="ECO:0000313" key="2">
    <source>
        <dbReference type="EMBL" id="MDM0043484.1"/>
    </source>
</evidence>
<comment type="caution">
    <text evidence="2">The sequence shown here is derived from an EMBL/GenBank/DDBJ whole genome shotgun (WGS) entry which is preliminary data.</text>
</comment>
<dbReference type="RefSeq" id="WP_286658590.1">
    <property type="nucleotide sequence ID" value="NZ_JASZYV010000001.1"/>
</dbReference>
<dbReference type="Gene3D" id="3.40.430.10">
    <property type="entry name" value="Dihydrofolate Reductase, subunit A"/>
    <property type="match status" value="1"/>
</dbReference>
<dbReference type="EMBL" id="JASZYV010000001">
    <property type="protein sequence ID" value="MDM0043484.1"/>
    <property type="molecule type" value="Genomic_DNA"/>
</dbReference>
<dbReference type="PANTHER" id="PTHR38011">
    <property type="entry name" value="DIHYDROFOLATE REDUCTASE FAMILY PROTEIN (AFU_ORTHOLOGUE AFUA_8G06820)"/>
    <property type="match status" value="1"/>
</dbReference>
<organism evidence="2 3">
    <name type="scientific">Variovorax dokdonensis</name>
    <dbReference type="NCBI Taxonomy" id="344883"/>
    <lineage>
        <taxon>Bacteria</taxon>
        <taxon>Pseudomonadati</taxon>
        <taxon>Pseudomonadota</taxon>
        <taxon>Betaproteobacteria</taxon>
        <taxon>Burkholderiales</taxon>
        <taxon>Comamonadaceae</taxon>
        <taxon>Variovorax</taxon>
    </lineage>
</organism>
<feature type="domain" description="Bacterial bifunctional deaminase-reductase C-terminal" evidence="1">
    <location>
        <begin position="4"/>
        <end position="208"/>
    </location>
</feature>
<dbReference type="SUPFAM" id="SSF53597">
    <property type="entry name" value="Dihydrofolate reductase-like"/>
    <property type="match status" value="1"/>
</dbReference>
<dbReference type="InterPro" id="IPR050765">
    <property type="entry name" value="Riboflavin_Biosynth_HTPR"/>
</dbReference>
<name>A0ABT7N6B1_9BURK</name>
<evidence type="ECO:0000259" key="1">
    <source>
        <dbReference type="Pfam" id="PF01872"/>
    </source>
</evidence>
<evidence type="ECO:0000313" key="3">
    <source>
        <dbReference type="Proteomes" id="UP001174908"/>
    </source>
</evidence>
<dbReference type="InterPro" id="IPR002734">
    <property type="entry name" value="RibDG_C"/>
</dbReference>
<keyword evidence="3" id="KW-1185">Reference proteome</keyword>
<reference evidence="2" key="1">
    <citation type="submission" date="2023-06" db="EMBL/GenBank/DDBJ databases">
        <authorList>
            <person name="Jiang Y."/>
            <person name="Liu Q."/>
        </authorList>
    </citation>
    <scope>NUCLEOTIDE SEQUENCE</scope>
    <source>
        <strain evidence="2">CGMCC 1.12089</strain>
    </source>
</reference>
<dbReference type="Proteomes" id="UP001174908">
    <property type="component" value="Unassembled WGS sequence"/>
</dbReference>
<dbReference type="PANTHER" id="PTHR38011:SF12">
    <property type="entry name" value="BIFUNCTIONAL DEAMINASE-REDUCTASE DOMAIN PROTEIN"/>
    <property type="match status" value="1"/>
</dbReference>
<sequence length="221" mass="23558">MPRLRFRISMSLDGFVAGPQQGLQHPLGIGGERLHDWAFETLAFRRHLGLEGGIVNESSAIIEEQLGGVGASLMGRHMFGGPPGSWNVEDPWNGWWGDNPPFHHPVFVLTHHARPPLALHGGTTFYFVTDGLSAAVERAKAAAGGLDVLVGGGAKTAQQCLSTGRVDCMDINLAPILLGDGERLFDGVGSQMHGLQLTRTVTTSKVVHLRFERAQGPGAGA</sequence>
<proteinExistence type="predicted"/>
<dbReference type="InterPro" id="IPR024072">
    <property type="entry name" value="DHFR-like_dom_sf"/>
</dbReference>
<accession>A0ABT7N6B1</accession>